<comment type="caution">
    <text evidence="1">The sequence shown here is derived from an EMBL/GenBank/DDBJ whole genome shotgun (WGS) entry which is preliminary data.</text>
</comment>
<name>A0A4S4MR17_9APHY</name>
<dbReference type="Proteomes" id="UP000308730">
    <property type="component" value="Unassembled WGS sequence"/>
</dbReference>
<organism evidence="1 2">
    <name type="scientific">Antrodiella citrinella</name>
    <dbReference type="NCBI Taxonomy" id="2447956"/>
    <lineage>
        <taxon>Eukaryota</taxon>
        <taxon>Fungi</taxon>
        <taxon>Dikarya</taxon>
        <taxon>Basidiomycota</taxon>
        <taxon>Agaricomycotina</taxon>
        <taxon>Agaricomycetes</taxon>
        <taxon>Polyporales</taxon>
        <taxon>Steccherinaceae</taxon>
        <taxon>Antrodiella</taxon>
    </lineage>
</organism>
<reference evidence="1 2" key="1">
    <citation type="submission" date="2019-02" db="EMBL/GenBank/DDBJ databases">
        <title>Genome sequencing of the rare red list fungi Antrodiella citrinella (Flaviporus citrinellus).</title>
        <authorList>
            <person name="Buettner E."/>
            <person name="Kellner H."/>
        </authorList>
    </citation>
    <scope>NUCLEOTIDE SEQUENCE [LARGE SCALE GENOMIC DNA]</scope>
    <source>
        <strain evidence="1 2">DSM 108506</strain>
    </source>
</reference>
<protein>
    <submittedName>
        <fullName evidence="1">Uncharacterized protein</fullName>
    </submittedName>
</protein>
<accession>A0A4S4MR17</accession>
<evidence type="ECO:0000313" key="2">
    <source>
        <dbReference type="Proteomes" id="UP000308730"/>
    </source>
</evidence>
<keyword evidence="2" id="KW-1185">Reference proteome</keyword>
<dbReference type="AlphaFoldDB" id="A0A4S4MR17"/>
<evidence type="ECO:0000313" key="1">
    <source>
        <dbReference type="EMBL" id="THH28584.1"/>
    </source>
</evidence>
<gene>
    <name evidence="1" type="ORF">EUX98_g5596</name>
</gene>
<sequence>MPSTTQISLTILHESIQPIHLSNQRYLSLSSVHLNIFRDMRHLDFANVDGFGVRGWTKASLTPPKSADIMSNPIFQITLPDSEDAEESDSRIQATSHIMMLFMGSFPCLQSLRSLGICLCFDEFKISAAEWRTLFDVLHVKAPNIKHLVIQAVVEDEYDSYEQQVAQSIMITQVIVDVLGALSHGPQPLPLLRKLYFQGMSDSTRDNTTISTAIKQCVQSRRDCKPLHIGIDDAEPQLPSTSVEAR</sequence>
<proteinExistence type="predicted"/>
<dbReference type="EMBL" id="SGPM01000169">
    <property type="protein sequence ID" value="THH28584.1"/>
    <property type="molecule type" value="Genomic_DNA"/>
</dbReference>